<dbReference type="RefSeq" id="WP_146396883.1">
    <property type="nucleotide sequence ID" value="NZ_SJPJ01000001.1"/>
</dbReference>
<name>A0A5C5Z191_9BACT</name>
<evidence type="ECO:0000256" key="3">
    <source>
        <dbReference type="SAM" id="MobiDB-lite"/>
    </source>
</evidence>
<organism evidence="6 7">
    <name type="scientific">Novipirellula herctigrandis</name>
    <dbReference type="NCBI Taxonomy" id="2527986"/>
    <lineage>
        <taxon>Bacteria</taxon>
        <taxon>Pseudomonadati</taxon>
        <taxon>Planctomycetota</taxon>
        <taxon>Planctomycetia</taxon>
        <taxon>Pirellulales</taxon>
        <taxon>Pirellulaceae</taxon>
        <taxon>Novipirellula</taxon>
    </lineage>
</organism>
<dbReference type="AlphaFoldDB" id="A0A5C5Z191"/>
<evidence type="ECO:0000256" key="2">
    <source>
        <dbReference type="ARBA" id="ARBA00022679"/>
    </source>
</evidence>
<dbReference type="SUPFAM" id="SSF53756">
    <property type="entry name" value="UDP-Glycosyltransferase/glycogen phosphorylase"/>
    <property type="match status" value="1"/>
</dbReference>
<dbReference type="Pfam" id="PF00534">
    <property type="entry name" value="Glycos_transf_1"/>
    <property type="match status" value="1"/>
</dbReference>
<keyword evidence="1 6" id="KW-0328">Glycosyltransferase</keyword>
<evidence type="ECO:0000313" key="7">
    <source>
        <dbReference type="Proteomes" id="UP000315010"/>
    </source>
</evidence>
<sequence>MIDNKVLFLAYNFPPAANVGVFRALRFVKYLPAAGWEPIVLTSEPESHQRLDPSLESQIPDGIVVKRIAIARIEDVAKQRIRGALSIFGSNARNSRDDSTSVATSNTSKTKESEHSFCDQIKEALFAIPDRNIGWKRPAVAAALELVQKHKPAVIYATAPPFSTLVTAAEVAKRTSLPLVLDFRDPWTRVPWGPRNKSRFTQGRVIQLEKKCVSQASRVILNTSALECDFVNHYGEIPPSRFTTITNGYDNELKKQVEKILSEASSGSSEQDLTVLHPGGLYRRRDPRPILHAIALLKDRGKPVVFEQLGHCDAEFGVSELAAELGITESFRLDAAVSHNEMLHRMASVDAFLLVQPDTAVQVPGKLFEMMLFQKPIIALTGDGALADIVRNYSLGCVADPNDPASIATALEELQKTQGSAMHFEKALHEFDGEKLTHRLAEQLSSVVTTVIPSRQK</sequence>
<dbReference type="InterPro" id="IPR001296">
    <property type="entry name" value="Glyco_trans_1"/>
</dbReference>
<accession>A0A5C5Z191</accession>
<dbReference type="Proteomes" id="UP000315010">
    <property type="component" value="Unassembled WGS sequence"/>
</dbReference>
<dbReference type="OrthoDB" id="9794575at2"/>
<keyword evidence="2 6" id="KW-0808">Transferase</keyword>
<dbReference type="EMBL" id="SJPJ01000001">
    <property type="protein sequence ID" value="TWT81162.1"/>
    <property type="molecule type" value="Genomic_DNA"/>
</dbReference>
<dbReference type="InterPro" id="IPR028098">
    <property type="entry name" value="Glyco_trans_4-like_N"/>
</dbReference>
<dbReference type="GO" id="GO:0102710">
    <property type="term" value="F:D-inositol-3-phosphate glycosyltransferase activity"/>
    <property type="evidence" value="ECO:0007669"/>
    <property type="project" value="UniProtKB-EC"/>
</dbReference>
<dbReference type="PANTHER" id="PTHR12526:SF510">
    <property type="entry name" value="D-INOSITOL 3-PHOSPHATE GLYCOSYLTRANSFERASE"/>
    <property type="match status" value="1"/>
</dbReference>
<feature type="domain" description="Glycosyl transferase family 1" evidence="4">
    <location>
        <begin position="264"/>
        <end position="426"/>
    </location>
</feature>
<dbReference type="Pfam" id="PF13439">
    <property type="entry name" value="Glyco_transf_4"/>
    <property type="match status" value="1"/>
</dbReference>
<proteinExistence type="predicted"/>
<feature type="region of interest" description="Disordered" evidence="3">
    <location>
        <begin position="92"/>
        <end position="114"/>
    </location>
</feature>
<evidence type="ECO:0000313" key="6">
    <source>
        <dbReference type="EMBL" id="TWT81162.1"/>
    </source>
</evidence>
<comment type="caution">
    <text evidence="6">The sequence shown here is derived from an EMBL/GenBank/DDBJ whole genome shotgun (WGS) entry which is preliminary data.</text>
</comment>
<keyword evidence="7" id="KW-1185">Reference proteome</keyword>
<dbReference type="Gene3D" id="3.40.50.2000">
    <property type="entry name" value="Glycogen Phosphorylase B"/>
    <property type="match status" value="2"/>
</dbReference>
<dbReference type="EC" id="2.4.1.250" evidence="6"/>
<feature type="domain" description="Glycosyltransferase subfamily 4-like N-terminal" evidence="5">
    <location>
        <begin position="102"/>
        <end position="252"/>
    </location>
</feature>
<evidence type="ECO:0000259" key="4">
    <source>
        <dbReference type="Pfam" id="PF00534"/>
    </source>
</evidence>
<evidence type="ECO:0000256" key="1">
    <source>
        <dbReference type="ARBA" id="ARBA00022676"/>
    </source>
</evidence>
<dbReference type="PANTHER" id="PTHR12526">
    <property type="entry name" value="GLYCOSYLTRANSFERASE"/>
    <property type="match status" value="1"/>
</dbReference>
<protein>
    <submittedName>
        <fullName evidence="6">D-inositol-3-phosphate glycosyltransferase</fullName>
        <ecNumber evidence="6">2.4.1.250</ecNumber>
    </submittedName>
</protein>
<evidence type="ECO:0000259" key="5">
    <source>
        <dbReference type="Pfam" id="PF13439"/>
    </source>
</evidence>
<gene>
    <name evidence="6" type="primary">mshA_3</name>
    <name evidence="6" type="ORF">CA13_26100</name>
</gene>
<reference evidence="6 7" key="1">
    <citation type="submission" date="2019-02" db="EMBL/GenBank/DDBJ databases">
        <title>Deep-cultivation of Planctomycetes and their phenomic and genomic characterization uncovers novel biology.</title>
        <authorList>
            <person name="Wiegand S."/>
            <person name="Jogler M."/>
            <person name="Boedeker C."/>
            <person name="Pinto D."/>
            <person name="Vollmers J."/>
            <person name="Rivas-Marin E."/>
            <person name="Kohn T."/>
            <person name="Peeters S.H."/>
            <person name="Heuer A."/>
            <person name="Rast P."/>
            <person name="Oberbeckmann S."/>
            <person name="Bunk B."/>
            <person name="Jeske O."/>
            <person name="Meyerdierks A."/>
            <person name="Storesund J.E."/>
            <person name="Kallscheuer N."/>
            <person name="Luecker S."/>
            <person name="Lage O.M."/>
            <person name="Pohl T."/>
            <person name="Merkel B.J."/>
            <person name="Hornburger P."/>
            <person name="Mueller R.-W."/>
            <person name="Bruemmer F."/>
            <person name="Labrenz M."/>
            <person name="Spormann A.M."/>
            <person name="Op Den Camp H."/>
            <person name="Overmann J."/>
            <person name="Amann R."/>
            <person name="Jetten M.S.M."/>
            <person name="Mascher T."/>
            <person name="Medema M.H."/>
            <person name="Devos D.P."/>
            <person name="Kaster A.-K."/>
            <person name="Ovreas L."/>
            <person name="Rohde M."/>
            <person name="Galperin M.Y."/>
            <person name="Jogler C."/>
        </authorList>
    </citation>
    <scope>NUCLEOTIDE SEQUENCE [LARGE SCALE GENOMIC DNA]</scope>
    <source>
        <strain evidence="6 7">CA13</strain>
    </source>
</reference>